<dbReference type="Pfam" id="PF00675">
    <property type="entry name" value="Peptidase_M16"/>
    <property type="match status" value="1"/>
</dbReference>
<evidence type="ECO:0000259" key="2">
    <source>
        <dbReference type="Pfam" id="PF05193"/>
    </source>
</evidence>
<gene>
    <name evidence="3" type="ordered locus">Mesil_1461</name>
</gene>
<dbReference type="PANTHER" id="PTHR11851">
    <property type="entry name" value="METALLOPROTEASE"/>
    <property type="match status" value="1"/>
</dbReference>
<dbReference type="SUPFAM" id="SSF63411">
    <property type="entry name" value="LuxS/MPP-like metallohydrolase"/>
    <property type="match status" value="2"/>
</dbReference>
<dbReference type="InterPro" id="IPR007863">
    <property type="entry name" value="Peptidase_M16_C"/>
</dbReference>
<accession>D7BF01</accession>
<organism evidence="3 4">
    <name type="scientific">Allomeiothermus silvanus (strain ATCC 700542 / DSM 9946 / NBRC 106475 / NCIMB 13440 / VI-R2)</name>
    <name type="common">Thermus silvanus</name>
    <dbReference type="NCBI Taxonomy" id="526227"/>
    <lineage>
        <taxon>Bacteria</taxon>
        <taxon>Thermotogati</taxon>
        <taxon>Deinococcota</taxon>
        <taxon>Deinococci</taxon>
        <taxon>Thermales</taxon>
        <taxon>Thermaceae</taxon>
        <taxon>Allomeiothermus</taxon>
    </lineage>
</organism>
<sequence>MAFAQVETLANGLTLAVEEQPWNPGIALQLLVPVGATTDPQELEGAANLLEGWLWKGAGDLDARALAEAFDELGVRRGSGVGLEYTTFAASFLPEYLDSVLELYALILQKPRFDEALLEPVRQVALQELAALEDQPPRKMGAALRRAVFASTHGRYAAGSKEGLTSATPEALRADFQRRYGAKGSILAVAGGVGFAEVREAVERHLGTWGGVAPASPEPVLTQPQAIHIEQDTAQVQIGLIYQDVGPGHPEFYSARLAAEVLSGGMGSRLFTEVREKRGLVYSVSASPQGVKGFSYLLAYAGTTPERAHATLEVLRAEIERIREGVSEEELERAKIGLRTALVMQEESARSRVGSMARDLFMLGRIRPLAEIEAEIAAVDLSRINRFLADHPYKDPWVGTLGPKLAQRQTQNA</sequence>
<name>D7BF01_ALLS1</name>
<dbReference type="EMBL" id="CP002042">
    <property type="protein sequence ID" value="ADH63354.1"/>
    <property type="molecule type" value="Genomic_DNA"/>
</dbReference>
<evidence type="ECO:0000313" key="3">
    <source>
        <dbReference type="EMBL" id="ADH63354.1"/>
    </source>
</evidence>
<dbReference type="Proteomes" id="UP000001916">
    <property type="component" value="Chromosome"/>
</dbReference>
<evidence type="ECO:0000313" key="4">
    <source>
        <dbReference type="Proteomes" id="UP000001916"/>
    </source>
</evidence>
<dbReference type="Pfam" id="PF05193">
    <property type="entry name" value="Peptidase_M16_C"/>
    <property type="match status" value="1"/>
</dbReference>
<dbReference type="STRING" id="526227.Mesil_1461"/>
<dbReference type="OrthoDB" id="9811314at2"/>
<dbReference type="PANTHER" id="PTHR11851:SF219">
    <property type="entry name" value="HYPOTHETICAL ZINC PROTEASE"/>
    <property type="match status" value="1"/>
</dbReference>
<evidence type="ECO:0000259" key="1">
    <source>
        <dbReference type="Pfam" id="PF00675"/>
    </source>
</evidence>
<dbReference type="RefSeq" id="WP_013157923.1">
    <property type="nucleotide sequence ID" value="NC_014212.1"/>
</dbReference>
<dbReference type="InterPro" id="IPR011765">
    <property type="entry name" value="Pept_M16_N"/>
</dbReference>
<keyword evidence="3" id="KW-0378">Hydrolase</keyword>
<proteinExistence type="predicted"/>
<dbReference type="InterPro" id="IPR050361">
    <property type="entry name" value="MPP/UQCRC_Complex"/>
</dbReference>
<protein>
    <submittedName>
        <fullName evidence="3">Processing peptidase</fullName>
        <ecNumber evidence="3">3.4.24.64</ecNumber>
    </submittedName>
</protein>
<feature type="domain" description="Peptidase M16 C-terminal" evidence="2">
    <location>
        <begin position="167"/>
        <end position="337"/>
    </location>
</feature>
<dbReference type="EC" id="3.4.24.64" evidence="3"/>
<reference evidence="3 4" key="1">
    <citation type="journal article" date="2010" name="Stand. Genomic Sci.">
        <title>Complete genome sequence of Meiothermus silvanus type strain (VI-R2).</title>
        <authorList>
            <person name="Sikorski J."/>
            <person name="Tindall B.J."/>
            <person name="Lowry S."/>
            <person name="Lucas S."/>
            <person name="Nolan M."/>
            <person name="Copeland A."/>
            <person name="Glavina Del Rio T."/>
            <person name="Tice H."/>
            <person name="Cheng J.F."/>
            <person name="Han C."/>
            <person name="Pitluck S."/>
            <person name="Liolios K."/>
            <person name="Ivanova N."/>
            <person name="Mavromatis K."/>
            <person name="Mikhailova N."/>
            <person name="Pati A."/>
            <person name="Goodwin L."/>
            <person name="Chen A."/>
            <person name="Palaniappan K."/>
            <person name="Land M."/>
            <person name="Hauser L."/>
            <person name="Chang Y.J."/>
            <person name="Jeffries C.D."/>
            <person name="Rohde M."/>
            <person name="Goker M."/>
            <person name="Woyke T."/>
            <person name="Bristow J."/>
            <person name="Eisen J.A."/>
            <person name="Markowitz V."/>
            <person name="Hugenholtz P."/>
            <person name="Kyrpides N.C."/>
            <person name="Klenk H.P."/>
            <person name="Lapidus A."/>
        </authorList>
    </citation>
    <scope>NUCLEOTIDE SEQUENCE [LARGE SCALE GENOMIC DNA]</scope>
    <source>
        <strain evidence="4">ATCC 700542 / DSM 9946 / VI-R2</strain>
    </source>
</reference>
<keyword evidence="4" id="KW-1185">Reference proteome</keyword>
<dbReference type="Gene3D" id="3.30.830.10">
    <property type="entry name" value="Metalloenzyme, LuxS/M16 peptidase-like"/>
    <property type="match status" value="2"/>
</dbReference>
<dbReference type="GO" id="GO:0046872">
    <property type="term" value="F:metal ion binding"/>
    <property type="evidence" value="ECO:0007669"/>
    <property type="project" value="InterPro"/>
</dbReference>
<dbReference type="KEGG" id="msv:Mesil_1461"/>
<feature type="domain" description="Peptidase M16 N-terminal" evidence="1">
    <location>
        <begin position="16"/>
        <end position="150"/>
    </location>
</feature>
<dbReference type="InterPro" id="IPR011249">
    <property type="entry name" value="Metalloenz_LuxS/M16"/>
</dbReference>
<dbReference type="AlphaFoldDB" id="D7BF01"/>
<dbReference type="eggNOG" id="COG0612">
    <property type="taxonomic scope" value="Bacteria"/>
</dbReference>
<dbReference type="GO" id="GO:0004222">
    <property type="term" value="F:metalloendopeptidase activity"/>
    <property type="evidence" value="ECO:0007669"/>
    <property type="project" value="UniProtKB-EC"/>
</dbReference>
<dbReference type="HOGENOM" id="CLU_009902_3_3_0"/>